<gene>
    <name evidence="1" type="ORF">Sangu_1013700</name>
</gene>
<reference evidence="1" key="1">
    <citation type="submission" date="2020-06" db="EMBL/GenBank/DDBJ databases">
        <authorList>
            <person name="Li T."/>
            <person name="Hu X."/>
            <person name="Zhang T."/>
            <person name="Song X."/>
            <person name="Zhang H."/>
            <person name="Dai N."/>
            <person name="Sheng W."/>
            <person name="Hou X."/>
            <person name="Wei L."/>
        </authorList>
    </citation>
    <scope>NUCLEOTIDE SEQUENCE</scope>
    <source>
        <strain evidence="1">G01</strain>
        <tissue evidence="1">Leaf</tissue>
    </source>
</reference>
<sequence length="88" mass="10211">MEKHRVQDVTFNGDPKQFREQAESCGNCQQFPNFAGSHWDSPNFGWRRNPLAPLAPVALHPRIVVPWLIPHDVALPRIPPRKKYLQPY</sequence>
<dbReference type="AlphaFoldDB" id="A0AAW2PHK9"/>
<evidence type="ECO:0000313" key="1">
    <source>
        <dbReference type="EMBL" id="KAL0354324.1"/>
    </source>
</evidence>
<accession>A0AAW2PHK9</accession>
<name>A0AAW2PHK9_9LAMI</name>
<proteinExistence type="predicted"/>
<comment type="caution">
    <text evidence="1">The sequence shown here is derived from an EMBL/GenBank/DDBJ whole genome shotgun (WGS) entry which is preliminary data.</text>
</comment>
<organism evidence="1">
    <name type="scientific">Sesamum angustifolium</name>
    <dbReference type="NCBI Taxonomy" id="2727405"/>
    <lineage>
        <taxon>Eukaryota</taxon>
        <taxon>Viridiplantae</taxon>
        <taxon>Streptophyta</taxon>
        <taxon>Embryophyta</taxon>
        <taxon>Tracheophyta</taxon>
        <taxon>Spermatophyta</taxon>
        <taxon>Magnoliopsida</taxon>
        <taxon>eudicotyledons</taxon>
        <taxon>Gunneridae</taxon>
        <taxon>Pentapetalae</taxon>
        <taxon>asterids</taxon>
        <taxon>lamiids</taxon>
        <taxon>Lamiales</taxon>
        <taxon>Pedaliaceae</taxon>
        <taxon>Sesamum</taxon>
    </lineage>
</organism>
<protein>
    <submittedName>
        <fullName evidence="1">Uncharacterized protein</fullName>
    </submittedName>
</protein>
<reference evidence="1" key="2">
    <citation type="journal article" date="2024" name="Plant">
        <title>Genomic evolution and insights into agronomic trait innovations of Sesamum species.</title>
        <authorList>
            <person name="Miao H."/>
            <person name="Wang L."/>
            <person name="Qu L."/>
            <person name="Liu H."/>
            <person name="Sun Y."/>
            <person name="Le M."/>
            <person name="Wang Q."/>
            <person name="Wei S."/>
            <person name="Zheng Y."/>
            <person name="Lin W."/>
            <person name="Duan Y."/>
            <person name="Cao H."/>
            <person name="Xiong S."/>
            <person name="Wang X."/>
            <person name="Wei L."/>
            <person name="Li C."/>
            <person name="Ma Q."/>
            <person name="Ju M."/>
            <person name="Zhao R."/>
            <person name="Li G."/>
            <person name="Mu C."/>
            <person name="Tian Q."/>
            <person name="Mei H."/>
            <person name="Zhang T."/>
            <person name="Gao T."/>
            <person name="Zhang H."/>
        </authorList>
    </citation>
    <scope>NUCLEOTIDE SEQUENCE</scope>
    <source>
        <strain evidence="1">G01</strain>
    </source>
</reference>
<dbReference type="EMBL" id="JACGWK010000005">
    <property type="protein sequence ID" value="KAL0354324.1"/>
    <property type="molecule type" value="Genomic_DNA"/>
</dbReference>